<comment type="catalytic activity">
    <reaction evidence="1">
        <text>inosine + phosphate = alpha-D-ribose 1-phosphate + hypoxanthine</text>
        <dbReference type="Rhea" id="RHEA:27646"/>
        <dbReference type="ChEBI" id="CHEBI:17368"/>
        <dbReference type="ChEBI" id="CHEBI:17596"/>
        <dbReference type="ChEBI" id="CHEBI:43474"/>
        <dbReference type="ChEBI" id="CHEBI:57720"/>
        <dbReference type="EC" id="2.4.2.1"/>
    </reaction>
    <physiologicalReaction direction="left-to-right" evidence="1">
        <dbReference type="Rhea" id="RHEA:27647"/>
    </physiologicalReaction>
</comment>
<keyword evidence="6" id="KW-0862">Zinc</keyword>
<dbReference type="GO" id="GO:0005507">
    <property type="term" value="F:copper ion binding"/>
    <property type="evidence" value="ECO:0007669"/>
    <property type="project" value="TreeGrafter"/>
</dbReference>
<dbReference type="Gene3D" id="3.60.140.10">
    <property type="entry name" value="CNF1/YfiH-like putative cysteine hydrolases"/>
    <property type="match status" value="1"/>
</dbReference>
<dbReference type="InterPro" id="IPR038371">
    <property type="entry name" value="Cu_polyphenol_OxRdtase_sf"/>
</dbReference>
<dbReference type="Pfam" id="PF02578">
    <property type="entry name" value="Cu-oxidase_4"/>
    <property type="match status" value="1"/>
</dbReference>
<comment type="similarity">
    <text evidence="2 10">Belongs to the purine nucleoside phosphorylase YfiH/LACC1 family.</text>
</comment>
<gene>
    <name evidence="11" type="ORF">DFR38_101202</name>
</gene>
<evidence type="ECO:0000256" key="3">
    <source>
        <dbReference type="ARBA" id="ARBA00022679"/>
    </source>
</evidence>
<comment type="catalytic activity">
    <reaction evidence="9">
        <text>S-methyl-5'-thioadenosine + phosphate = 5-(methylsulfanyl)-alpha-D-ribose 1-phosphate + adenine</text>
        <dbReference type="Rhea" id="RHEA:11852"/>
        <dbReference type="ChEBI" id="CHEBI:16708"/>
        <dbReference type="ChEBI" id="CHEBI:17509"/>
        <dbReference type="ChEBI" id="CHEBI:43474"/>
        <dbReference type="ChEBI" id="CHEBI:58533"/>
        <dbReference type="EC" id="2.4.2.28"/>
    </reaction>
    <physiologicalReaction direction="left-to-right" evidence="9">
        <dbReference type="Rhea" id="RHEA:11853"/>
    </physiologicalReaction>
</comment>
<evidence type="ECO:0000256" key="1">
    <source>
        <dbReference type="ARBA" id="ARBA00000553"/>
    </source>
</evidence>
<protein>
    <recommendedName>
        <fullName evidence="10">Purine nucleoside phosphorylase</fullName>
    </recommendedName>
</protein>
<dbReference type="InterPro" id="IPR011324">
    <property type="entry name" value="Cytotoxic_necrot_fac-like_cat"/>
</dbReference>
<dbReference type="PANTHER" id="PTHR30616">
    <property type="entry name" value="UNCHARACTERIZED PROTEIN YFIH"/>
    <property type="match status" value="1"/>
</dbReference>
<comment type="caution">
    <text evidence="11">The sequence shown here is derived from an EMBL/GenBank/DDBJ whole genome shotgun (WGS) entry which is preliminary data.</text>
</comment>
<reference evidence="11 12" key="1">
    <citation type="submission" date="2018-05" db="EMBL/GenBank/DDBJ databases">
        <title>Genomic Encyclopedia of Type Strains, Phase IV (KMG-IV): sequencing the most valuable type-strain genomes for metagenomic binning, comparative biology and taxonomic classification.</title>
        <authorList>
            <person name="Goeker M."/>
        </authorList>
    </citation>
    <scope>NUCLEOTIDE SEQUENCE [LARGE SCALE GENOMIC DNA]</scope>
    <source>
        <strain evidence="11 12">DSM 25134</strain>
    </source>
</reference>
<comment type="catalytic activity">
    <reaction evidence="8">
        <text>adenosine + phosphate = alpha-D-ribose 1-phosphate + adenine</text>
        <dbReference type="Rhea" id="RHEA:27642"/>
        <dbReference type="ChEBI" id="CHEBI:16335"/>
        <dbReference type="ChEBI" id="CHEBI:16708"/>
        <dbReference type="ChEBI" id="CHEBI:43474"/>
        <dbReference type="ChEBI" id="CHEBI:57720"/>
        <dbReference type="EC" id="2.4.2.1"/>
    </reaction>
    <physiologicalReaction direction="left-to-right" evidence="8">
        <dbReference type="Rhea" id="RHEA:27643"/>
    </physiologicalReaction>
</comment>
<dbReference type="EMBL" id="QJKC01000001">
    <property type="protein sequence ID" value="PXX51141.1"/>
    <property type="molecule type" value="Genomic_DNA"/>
</dbReference>
<keyword evidence="4" id="KW-0479">Metal-binding</keyword>
<name>A0A318JMJ0_9NEIS</name>
<accession>A0A318JMJ0</accession>
<evidence type="ECO:0000256" key="7">
    <source>
        <dbReference type="ARBA" id="ARBA00047989"/>
    </source>
</evidence>
<keyword evidence="5" id="KW-0378">Hydrolase</keyword>
<keyword evidence="12" id="KW-1185">Reference proteome</keyword>
<dbReference type="Proteomes" id="UP000248395">
    <property type="component" value="Unassembled WGS sequence"/>
</dbReference>
<evidence type="ECO:0000313" key="12">
    <source>
        <dbReference type="Proteomes" id="UP000248395"/>
    </source>
</evidence>
<dbReference type="OrthoDB" id="4279at2"/>
<dbReference type="RefSeq" id="WP_110312865.1">
    <property type="nucleotide sequence ID" value="NZ_QJKC01000001.1"/>
</dbReference>
<sequence>MSVTETGSSPLQQADWPAPATVRTLLTTRQGGVSQPPYDSFNLGIHVGDQPEAVAANREQLRLLLPDEPAWLNQVHGTHVVDAAEIGETLLDADASYSRQPGKVCVVMTADCLPVLLCDDAGSVVAAAHAGWRGLCDGVLESTVSATGVPPASLMAWLGPAIGPDAFEVGAEVRAAFIACDAAAASAFTDIGEGKYLADIYQLARQRLAALGIDRVYGGDYCTVIERERFFSYRRDGVTGRMASLIWLQAQH</sequence>
<evidence type="ECO:0000256" key="6">
    <source>
        <dbReference type="ARBA" id="ARBA00022833"/>
    </source>
</evidence>
<comment type="catalytic activity">
    <reaction evidence="7">
        <text>adenosine + H2O + H(+) = inosine + NH4(+)</text>
        <dbReference type="Rhea" id="RHEA:24408"/>
        <dbReference type="ChEBI" id="CHEBI:15377"/>
        <dbReference type="ChEBI" id="CHEBI:15378"/>
        <dbReference type="ChEBI" id="CHEBI:16335"/>
        <dbReference type="ChEBI" id="CHEBI:17596"/>
        <dbReference type="ChEBI" id="CHEBI:28938"/>
        <dbReference type="EC" id="3.5.4.4"/>
    </reaction>
    <physiologicalReaction direction="left-to-right" evidence="7">
        <dbReference type="Rhea" id="RHEA:24409"/>
    </physiologicalReaction>
</comment>
<dbReference type="CDD" id="cd16833">
    <property type="entry name" value="YfiH"/>
    <property type="match status" value="1"/>
</dbReference>
<evidence type="ECO:0000256" key="4">
    <source>
        <dbReference type="ARBA" id="ARBA00022723"/>
    </source>
</evidence>
<dbReference type="GO" id="GO:0017061">
    <property type="term" value="F:S-methyl-5-thioadenosine phosphorylase activity"/>
    <property type="evidence" value="ECO:0007669"/>
    <property type="project" value="UniProtKB-EC"/>
</dbReference>
<organism evidence="11 12">
    <name type="scientific">Aquitalea magnusonii</name>
    <dbReference type="NCBI Taxonomy" id="332411"/>
    <lineage>
        <taxon>Bacteria</taxon>
        <taxon>Pseudomonadati</taxon>
        <taxon>Pseudomonadota</taxon>
        <taxon>Betaproteobacteria</taxon>
        <taxon>Neisseriales</taxon>
        <taxon>Chromobacteriaceae</taxon>
        <taxon>Aquitalea</taxon>
    </lineage>
</organism>
<proteinExistence type="inferred from homology"/>
<keyword evidence="3" id="KW-0808">Transferase</keyword>
<evidence type="ECO:0000256" key="8">
    <source>
        <dbReference type="ARBA" id="ARBA00048968"/>
    </source>
</evidence>
<dbReference type="NCBIfam" id="TIGR00726">
    <property type="entry name" value="peptidoglycan editing factor PgeF"/>
    <property type="match status" value="1"/>
</dbReference>
<evidence type="ECO:0000256" key="9">
    <source>
        <dbReference type="ARBA" id="ARBA00049893"/>
    </source>
</evidence>
<evidence type="ECO:0000256" key="2">
    <source>
        <dbReference type="ARBA" id="ARBA00007353"/>
    </source>
</evidence>
<dbReference type="InterPro" id="IPR003730">
    <property type="entry name" value="Cu_polyphenol_OxRdtase"/>
</dbReference>
<evidence type="ECO:0000256" key="5">
    <source>
        <dbReference type="ARBA" id="ARBA00022801"/>
    </source>
</evidence>
<dbReference type="PANTHER" id="PTHR30616:SF2">
    <property type="entry name" value="PURINE NUCLEOSIDE PHOSPHORYLASE LACC1"/>
    <property type="match status" value="1"/>
</dbReference>
<evidence type="ECO:0000313" key="11">
    <source>
        <dbReference type="EMBL" id="PXX51141.1"/>
    </source>
</evidence>
<dbReference type="SUPFAM" id="SSF64438">
    <property type="entry name" value="CNF1/YfiH-like putative cysteine hydrolases"/>
    <property type="match status" value="1"/>
</dbReference>
<dbReference type="GO" id="GO:0016787">
    <property type="term" value="F:hydrolase activity"/>
    <property type="evidence" value="ECO:0007669"/>
    <property type="project" value="UniProtKB-KW"/>
</dbReference>
<dbReference type="AlphaFoldDB" id="A0A318JMJ0"/>
<evidence type="ECO:0000256" key="10">
    <source>
        <dbReference type="RuleBase" id="RU361274"/>
    </source>
</evidence>